<proteinExistence type="predicted"/>
<keyword evidence="2" id="KW-1185">Reference proteome</keyword>
<name>A0A0R2A193_9LACO</name>
<dbReference type="AlphaFoldDB" id="A0A0R2A193"/>
<dbReference type="Proteomes" id="UP000051733">
    <property type="component" value="Unassembled WGS sequence"/>
</dbReference>
<evidence type="ECO:0000313" key="2">
    <source>
        <dbReference type="Proteomes" id="UP000051733"/>
    </source>
</evidence>
<accession>A0A0R2A193</accession>
<comment type="caution">
    <text evidence="1">The sequence shown here is derived from an EMBL/GenBank/DDBJ whole genome shotgun (WGS) entry which is preliminary data.</text>
</comment>
<evidence type="ECO:0000313" key="1">
    <source>
        <dbReference type="EMBL" id="KRM60865.1"/>
    </source>
</evidence>
<dbReference type="PATRIC" id="fig|1423813.3.peg.361"/>
<sequence length="51" mass="5704">MGAFFVGLSKITVKKGVLSMQDRKIYYLHMNKTVTACFLFGDGIGDQVMSR</sequence>
<reference evidence="1 2" key="1">
    <citation type="journal article" date="2015" name="Genome Announc.">
        <title>Expanding the biotechnology potential of lactobacilli through comparative genomics of 213 strains and associated genera.</title>
        <authorList>
            <person name="Sun Z."/>
            <person name="Harris H.M."/>
            <person name="McCann A."/>
            <person name="Guo C."/>
            <person name="Argimon S."/>
            <person name="Zhang W."/>
            <person name="Yang X."/>
            <person name="Jeffery I.B."/>
            <person name="Cooney J.C."/>
            <person name="Kagawa T.F."/>
            <person name="Liu W."/>
            <person name="Song Y."/>
            <person name="Salvetti E."/>
            <person name="Wrobel A."/>
            <person name="Rasinkangas P."/>
            <person name="Parkhill J."/>
            <person name="Rea M.C."/>
            <person name="O'Sullivan O."/>
            <person name="Ritari J."/>
            <person name="Douillard F.P."/>
            <person name="Paul Ross R."/>
            <person name="Yang R."/>
            <person name="Briner A.E."/>
            <person name="Felis G.E."/>
            <person name="de Vos W.M."/>
            <person name="Barrangou R."/>
            <person name="Klaenhammer T.R."/>
            <person name="Caufield P.W."/>
            <person name="Cui Y."/>
            <person name="Zhang H."/>
            <person name="O'Toole P.W."/>
        </authorList>
    </citation>
    <scope>NUCLEOTIDE SEQUENCE [LARGE SCALE GENOMIC DNA]</scope>
    <source>
        <strain evidence="1 2">DSM 20634</strain>
    </source>
</reference>
<dbReference type="EMBL" id="AYYY01000061">
    <property type="protein sequence ID" value="KRM60865.1"/>
    <property type="molecule type" value="Genomic_DNA"/>
</dbReference>
<gene>
    <name evidence="1" type="ORF">FC26_GL000354</name>
</gene>
<protein>
    <submittedName>
        <fullName evidence="1">Uncharacterized protein</fullName>
    </submittedName>
</protein>
<dbReference type="STRING" id="1423813.FC26_GL000354"/>
<organism evidence="1 2">
    <name type="scientific">Paucilactobacillus vaccinostercus DSM 20634</name>
    <dbReference type="NCBI Taxonomy" id="1423813"/>
    <lineage>
        <taxon>Bacteria</taxon>
        <taxon>Bacillati</taxon>
        <taxon>Bacillota</taxon>
        <taxon>Bacilli</taxon>
        <taxon>Lactobacillales</taxon>
        <taxon>Lactobacillaceae</taxon>
        <taxon>Paucilactobacillus</taxon>
    </lineage>
</organism>